<organism evidence="1 2">
    <name type="scientific">Leptospira idonii</name>
    <dbReference type="NCBI Taxonomy" id="1193500"/>
    <lineage>
        <taxon>Bacteria</taxon>
        <taxon>Pseudomonadati</taxon>
        <taxon>Spirochaetota</taxon>
        <taxon>Spirochaetia</taxon>
        <taxon>Leptospirales</taxon>
        <taxon>Leptospiraceae</taxon>
        <taxon>Leptospira</taxon>
    </lineage>
</organism>
<keyword evidence="2" id="KW-1185">Reference proteome</keyword>
<accession>A0A4R9LWC8</accession>
<name>A0A4R9LWC8_9LEPT</name>
<proteinExistence type="predicted"/>
<protein>
    <recommendedName>
        <fullName evidence="3">Nif11 family protein</fullName>
    </recommendedName>
</protein>
<dbReference type="AlphaFoldDB" id="A0A4R9LWC8"/>
<comment type="caution">
    <text evidence="1">The sequence shown here is derived from an EMBL/GenBank/DDBJ whole genome shotgun (WGS) entry which is preliminary data.</text>
</comment>
<gene>
    <name evidence="1" type="ORF">EHS15_17775</name>
</gene>
<dbReference type="RefSeq" id="WP_135761936.1">
    <property type="nucleotide sequence ID" value="NZ_RQHW01000078.1"/>
</dbReference>
<dbReference type="OrthoDB" id="345306at2"/>
<evidence type="ECO:0008006" key="3">
    <source>
        <dbReference type="Google" id="ProtNLM"/>
    </source>
</evidence>
<reference evidence="1" key="1">
    <citation type="journal article" date="2019" name="PLoS Negl. Trop. Dis.">
        <title>Revisiting the worldwide diversity of Leptospira species in the environment.</title>
        <authorList>
            <person name="Vincent A.T."/>
            <person name="Schiettekatte O."/>
            <person name="Bourhy P."/>
            <person name="Veyrier F.J."/>
            <person name="Picardeau M."/>
        </authorList>
    </citation>
    <scope>NUCLEOTIDE SEQUENCE [LARGE SCALE GENOMIC DNA]</scope>
    <source>
        <strain evidence="1">201300427</strain>
    </source>
</reference>
<dbReference type="EMBL" id="RQHW01000078">
    <property type="protein sequence ID" value="TGN17383.1"/>
    <property type="molecule type" value="Genomic_DNA"/>
</dbReference>
<evidence type="ECO:0000313" key="1">
    <source>
        <dbReference type="EMBL" id="TGN17383.1"/>
    </source>
</evidence>
<sequence>MKSFLDFVLDASKDVNLAKDLVVLLEEGKKEKVTEWFHSKGYELSDSDASKLVGGKDKLTKKAVGNLLDTNY</sequence>
<evidence type="ECO:0000313" key="2">
    <source>
        <dbReference type="Proteomes" id="UP000298058"/>
    </source>
</evidence>
<dbReference type="Proteomes" id="UP000298058">
    <property type="component" value="Unassembled WGS sequence"/>
</dbReference>